<evidence type="ECO:0000259" key="1">
    <source>
        <dbReference type="PROSITE" id="PS51186"/>
    </source>
</evidence>
<dbReference type="SUPFAM" id="SSF55729">
    <property type="entry name" value="Acyl-CoA N-acyltransferases (Nat)"/>
    <property type="match status" value="1"/>
</dbReference>
<dbReference type="Gene3D" id="3.40.630.30">
    <property type="match status" value="1"/>
</dbReference>
<dbReference type="InterPro" id="IPR000182">
    <property type="entry name" value="GNAT_dom"/>
</dbReference>
<gene>
    <name evidence="2" type="ORF">GLO26_07295</name>
</gene>
<feature type="domain" description="N-acetyltransferase" evidence="1">
    <location>
        <begin position="30"/>
        <end position="175"/>
    </location>
</feature>
<reference evidence="2 3" key="1">
    <citation type="journal article" date="2020" name="Microorganisms">
        <title>New Insight into Antimicrobial Compounds from Food and Marine-Sourced Carnobacterium Species through Phenotype and Genome Analyses.</title>
        <authorList>
            <person name="Begrem S."/>
            <person name="Ivaniuk F."/>
            <person name="Gigout-Chevalier F."/>
            <person name="Kolypczuk L."/>
            <person name="Bonnetot S."/>
            <person name="Leroi F."/>
            <person name="Grovel O."/>
            <person name="Delbarre-Ladrat C."/>
            <person name="Passerini D."/>
        </authorList>
    </citation>
    <scope>NUCLEOTIDE SEQUENCE [LARGE SCALE GENOMIC DNA]</scope>
    <source>
        <strain evidence="2 3">MIP2551</strain>
    </source>
</reference>
<accession>A0ABR7TCD1</accession>
<proteinExistence type="predicted"/>
<dbReference type="EMBL" id="WNJQ01000005">
    <property type="protein sequence ID" value="MBC9825628.1"/>
    <property type="molecule type" value="Genomic_DNA"/>
</dbReference>
<dbReference type="CDD" id="cd04301">
    <property type="entry name" value="NAT_SF"/>
    <property type="match status" value="1"/>
</dbReference>
<evidence type="ECO:0000313" key="3">
    <source>
        <dbReference type="Proteomes" id="UP000638836"/>
    </source>
</evidence>
<protein>
    <submittedName>
        <fullName evidence="2">GNAT family N-acetyltransferase</fullName>
    </submittedName>
</protein>
<dbReference type="Pfam" id="PF00583">
    <property type="entry name" value="Acetyltransf_1"/>
    <property type="match status" value="1"/>
</dbReference>
<sequence>MKSIEYRKITEEYAIDLQLPNEPFKVFGRMIINRNNEEWSYETEMFAEAYYMTFPEEEYSFEMITRNGFVLGAYENGNCIGLAIFQNDPGKYMYLYDLKVNKEFRRKGIAEELISSGLKLVRSLGYAGIYTIGQDNNLAACKFYLKQNFVIGGLNTNDYKHTKQEGKSNIYFYLD</sequence>
<name>A0ABR7TCD1_9LACT</name>
<dbReference type="PROSITE" id="PS51186">
    <property type="entry name" value="GNAT"/>
    <property type="match status" value="1"/>
</dbReference>
<dbReference type="InterPro" id="IPR016181">
    <property type="entry name" value="Acyl_CoA_acyltransferase"/>
</dbReference>
<keyword evidence="3" id="KW-1185">Reference proteome</keyword>
<comment type="caution">
    <text evidence="2">The sequence shown here is derived from an EMBL/GenBank/DDBJ whole genome shotgun (WGS) entry which is preliminary data.</text>
</comment>
<dbReference type="Proteomes" id="UP000638836">
    <property type="component" value="Unassembled WGS sequence"/>
</dbReference>
<evidence type="ECO:0000313" key="2">
    <source>
        <dbReference type="EMBL" id="MBC9825628.1"/>
    </source>
</evidence>
<organism evidence="2 3">
    <name type="scientific">Carnobacterium inhibens</name>
    <dbReference type="NCBI Taxonomy" id="147709"/>
    <lineage>
        <taxon>Bacteria</taxon>
        <taxon>Bacillati</taxon>
        <taxon>Bacillota</taxon>
        <taxon>Bacilli</taxon>
        <taxon>Lactobacillales</taxon>
        <taxon>Carnobacteriaceae</taxon>
        <taxon>Carnobacterium</taxon>
    </lineage>
</organism>
<dbReference type="RefSeq" id="WP_034538054.1">
    <property type="nucleotide sequence ID" value="NZ_JBELZU010000004.1"/>
</dbReference>